<keyword evidence="1" id="KW-1188">Viral release from host cell</keyword>
<dbReference type="EMBL" id="BSPO01000002">
    <property type="protein sequence ID" value="GLS83228.1"/>
    <property type="molecule type" value="Genomic_DNA"/>
</dbReference>
<dbReference type="AlphaFoldDB" id="A0AA37TPG2"/>
<dbReference type="InterPro" id="IPR054613">
    <property type="entry name" value="Peptidase_S78_dom"/>
</dbReference>
<gene>
    <name evidence="5" type="primary">pi232</name>
    <name evidence="5" type="ORF">GCM10007894_12050</name>
</gene>
<reference evidence="5 6" key="1">
    <citation type="journal article" date="2014" name="Int. J. Syst. Evol. Microbiol.">
        <title>Complete genome sequence of Corynebacterium casei LMG S-19264T (=DSM 44701T), isolated from a smear-ripened cheese.</title>
        <authorList>
            <consortium name="US DOE Joint Genome Institute (JGI-PGF)"/>
            <person name="Walter F."/>
            <person name="Albersmeier A."/>
            <person name="Kalinowski J."/>
            <person name="Ruckert C."/>
        </authorList>
    </citation>
    <scope>NUCLEOTIDE SEQUENCE [LARGE SCALE GENOMIC DNA]</scope>
    <source>
        <strain evidence="5 6">NBRC 112785</strain>
    </source>
</reference>
<evidence type="ECO:0000256" key="1">
    <source>
        <dbReference type="ARBA" id="ARBA00022612"/>
    </source>
</evidence>
<evidence type="ECO:0000256" key="2">
    <source>
        <dbReference type="ARBA" id="ARBA00022670"/>
    </source>
</evidence>
<protein>
    <recommendedName>
        <fullName evidence="4">Prohead serine protease domain-containing protein</fullName>
    </recommendedName>
</protein>
<keyword evidence="6" id="KW-1185">Reference proteome</keyword>
<feature type="domain" description="Prohead serine protease" evidence="4">
    <location>
        <begin position="14"/>
        <end position="172"/>
    </location>
</feature>
<evidence type="ECO:0000256" key="3">
    <source>
        <dbReference type="ARBA" id="ARBA00022801"/>
    </source>
</evidence>
<dbReference type="NCBIfam" id="TIGR01543">
    <property type="entry name" value="proheadase_HK97"/>
    <property type="match status" value="1"/>
</dbReference>
<dbReference type="Proteomes" id="UP001157439">
    <property type="component" value="Unassembled WGS sequence"/>
</dbReference>
<dbReference type="InterPro" id="IPR006433">
    <property type="entry name" value="Prohead_protease"/>
</dbReference>
<keyword evidence="2" id="KW-0645">Protease</keyword>
<dbReference type="RefSeq" id="WP_095497212.1">
    <property type="nucleotide sequence ID" value="NZ_BSPO01000002.1"/>
</dbReference>
<keyword evidence="3" id="KW-0378">Hydrolase</keyword>
<dbReference type="GO" id="GO:0006508">
    <property type="term" value="P:proteolysis"/>
    <property type="evidence" value="ECO:0007669"/>
    <property type="project" value="UniProtKB-KW"/>
</dbReference>
<comment type="caution">
    <text evidence="5">The sequence shown here is derived from an EMBL/GenBank/DDBJ whole genome shotgun (WGS) entry which is preliminary data.</text>
</comment>
<evidence type="ECO:0000313" key="5">
    <source>
        <dbReference type="EMBL" id="GLS83228.1"/>
    </source>
</evidence>
<name>A0AA37TPG2_9GAMM</name>
<accession>A0AA37TPG2</accession>
<dbReference type="GO" id="GO:0008233">
    <property type="term" value="F:peptidase activity"/>
    <property type="evidence" value="ECO:0007669"/>
    <property type="project" value="UniProtKB-KW"/>
</dbReference>
<evidence type="ECO:0000313" key="6">
    <source>
        <dbReference type="Proteomes" id="UP001157439"/>
    </source>
</evidence>
<sequence>MKNVNRMGFSHQVRMEGEGEERKIVGYAAKFNTRSNNLGGFVEVIEEGAFDGVLDDDVRALFNHSPLYVLGRNSAGTLSLFIDEIGLRYEITPPDTQTINDLVIAPMERGDIDQSSFAFRLPSDGYRWDEADDGVYVRTITRISKLLDVSPVTYPAYNDTEAAARSLEAYKRSQVENHNDAELRMLQEQSHRDRQLQTL</sequence>
<dbReference type="Pfam" id="PF04586">
    <property type="entry name" value="Peptidase_S78"/>
    <property type="match status" value="1"/>
</dbReference>
<evidence type="ECO:0000259" key="4">
    <source>
        <dbReference type="Pfam" id="PF04586"/>
    </source>
</evidence>
<proteinExistence type="predicted"/>
<organism evidence="5 6">
    <name type="scientific">Paraferrimonas haliotis</name>
    <dbReference type="NCBI Taxonomy" id="2013866"/>
    <lineage>
        <taxon>Bacteria</taxon>
        <taxon>Pseudomonadati</taxon>
        <taxon>Pseudomonadota</taxon>
        <taxon>Gammaproteobacteria</taxon>
        <taxon>Alteromonadales</taxon>
        <taxon>Ferrimonadaceae</taxon>
        <taxon>Paraferrimonas</taxon>
    </lineage>
</organism>